<reference evidence="1 2" key="1">
    <citation type="submission" date="2018-02" db="EMBL/GenBank/DDBJ databases">
        <title>Genomic Encyclopedia of Archaeal and Bacterial Type Strains, Phase II (KMG-II): from individual species to whole genera.</title>
        <authorList>
            <person name="Goeker M."/>
        </authorList>
    </citation>
    <scope>NUCLEOTIDE SEQUENCE [LARGE SCALE GENOMIC DNA]</scope>
    <source>
        <strain evidence="1 2">DSM 3808</strain>
    </source>
</reference>
<dbReference type="EMBL" id="PTJA01000016">
    <property type="protein sequence ID" value="PPK77506.1"/>
    <property type="molecule type" value="Genomic_DNA"/>
</dbReference>
<dbReference type="InterPro" id="IPR029057">
    <property type="entry name" value="PRTase-like"/>
</dbReference>
<organism evidence="1 2">
    <name type="scientific">Lacrimispora xylanisolvens</name>
    <dbReference type="NCBI Taxonomy" id="384636"/>
    <lineage>
        <taxon>Bacteria</taxon>
        <taxon>Bacillati</taxon>
        <taxon>Bacillota</taxon>
        <taxon>Clostridia</taxon>
        <taxon>Lachnospirales</taxon>
        <taxon>Lachnospiraceae</taxon>
        <taxon>Lacrimispora</taxon>
    </lineage>
</organism>
<protein>
    <recommendedName>
        <fullName evidence="3">Phosphoribosyl transferase-like protein</fullName>
    </recommendedName>
</protein>
<dbReference type="AlphaFoldDB" id="A0A2S6HJ69"/>
<evidence type="ECO:0008006" key="3">
    <source>
        <dbReference type="Google" id="ProtNLM"/>
    </source>
</evidence>
<dbReference type="SUPFAM" id="SSF53271">
    <property type="entry name" value="PRTase-like"/>
    <property type="match status" value="1"/>
</dbReference>
<evidence type="ECO:0000313" key="1">
    <source>
        <dbReference type="EMBL" id="PPK77506.1"/>
    </source>
</evidence>
<dbReference type="RefSeq" id="WP_242980339.1">
    <property type="nucleotide sequence ID" value="NZ_PTJA01000016.1"/>
</dbReference>
<evidence type="ECO:0000313" key="2">
    <source>
        <dbReference type="Proteomes" id="UP000237749"/>
    </source>
</evidence>
<comment type="caution">
    <text evidence="1">The sequence shown here is derived from an EMBL/GenBank/DDBJ whole genome shotgun (WGS) entry which is preliminary data.</text>
</comment>
<name>A0A2S6HJ69_9FIRM</name>
<proteinExistence type="predicted"/>
<gene>
    <name evidence="1" type="ORF">BXY41_11644</name>
</gene>
<sequence>MTNTQLFDDIELFGMIPSSDCHLNEYIFSFMTQVRYIKGKRLPKNQMNNPNILERVKPKTQAHMLANQTARTSMGANKEFETIRINPEYRSKIDRLKKENRFNVCIFDDYMTHGNTFNAIRNLLKKLGVNKIVFVSLGNFGKPFQKVDYNISGDVYNIGYEYKNVNSEVRYLDYEDSAKDEITELYKIFNS</sequence>
<dbReference type="InterPro" id="IPR000836">
    <property type="entry name" value="PRTase_dom"/>
</dbReference>
<dbReference type="Gene3D" id="3.40.50.2020">
    <property type="match status" value="1"/>
</dbReference>
<dbReference type="Proteomes" id="UP000237749">
    <property type="component" value="Unassembled WGS sequence"/>
</dbReference>
<keyword evidence="2" id="KW-1185">Reference proteome</keyword>
<accession>A0A2S6HJ69</accession>
<dbReference type="CDD" id="cd06223">
    <property type="entry name" value="PRTases_typeI"/>
    <property type="match status" value="1"/>
</dbReference>